<feature type="transmembrane region" description="Helical" evidence="1">
    <location>
        <begin position="59"/>
        <end position="76"/>
    </location>
</feature>
<feature type="transmembrane region" description="Helical" evidence="1">
    <location>
        <begin position="32"/>
        <end position="53"/>
    </location>
</feature>
<protein>
    <submittedName>
        <fullName evidence="2">Uncharacterized protein</fullName>
    </submittedName>
</protein>
<keyword evidence="1" id="KW-0812">Transmembrane</keyword>
<evidence type="ECO:0000313" key="3">
    <source>
        <dbReference type="Proteomes" id="UP000037326"/>
    </source>
</evidence>
<evidence type="ECO:0000313" key="2">
    <source>
        <dbReference type="EMBL" id="KMY32551.1"/>
    </source>
</evidence>
<sequence length="206" mass="24496">MKKYIIFFAIGSSILLLFYTGFKLFDNGSFKFALLSYGLFLFIFLYSIIYLFQNKWVPITIQLITLLIVFILPPLIRTEVNFYHYKEDREEIIRMLVDGEIKKEASPNKGFSFYYTPPQYMNAVKSTTIRTGMHSKNKFFVFFQSAEQPFLEMRGLTEGFIYSSTGEFPTAKEFDYYMDYKKIDNHWYFVSDDLERFDSSCLFLCE</sequence>
<dbReference type="Proteomes" id="UP000037326">
    <property type="component" value="Unassembled WGS sequence"/>
</dbReference>
<dbReference type="OrthoDB" id="2425792at2"/>
<keyword evidence="1" id="KW-1133">Transmembrane helix</keyword>
<dbReference type="AlphaFoldDB" id="A0A0K9FEJ2"/>
<comment type="caution">
    <text evidence="2">The sequence shown here is derived from an EMBL/GenBank/DDBJ whole genome shotgun (WGS) entry which is preliminary data.</text>
</comment>
<organism evidence="2 3">
    <name type="scientific">Lysinibacillus xylanilyticus</name>
    <dbReference type="NCBI Taxonomy" id="582475"/>
    <lineage>
        <taxon>Bacteria</taxon>
        <taxon>Bacillati</taxon>
        <taxon>Bacillota</taxon>
        <taxon>Bacilli</taxon>
        <taxon>Bacillales</taxon>
        <taxon>Bacillaceae</taxon>
        <taxon>Lysinibacillus</taxon>
    </lineage>
</organism>
<dbReference type="PATRIC" id="fig|582475.4.peg.1707"/>
<feature type="transmembrane region" description="Helical" evidence="1">
    <location>
        <begin position="6"/>
        <end position="25"/>
    </location>
</feature>
<keyword evidence="1" id="KW-0472">Membrane</keyword>
<name>A0A0K9FEJ2_9BACI</name>
<proteinExistence type="predicted"/>
<accession>A0A0K9FEJ2</accession>
<dbReference type="EMBL" id="LFXJ01000005">
    <property type="protein sequence ID" value="KMY32551.1"/>
    <property type="molecule type" value="Genomic_DNA"/>
</dbReference>
<gene>
    <name evidence="2" type="ORF">ACZ11_10565</name>
</gene>
<dbReference type="GeneID" id="96598684"/>
<evidence type="ECO:0000256" key="1">
    <source>
        <dbReference type="SAM" id="Phobius"/>
    </source>
</evidence>
<dbReference type="RefSeq" id="WP_049665903.1">
    <property type="nucleotide sequence ID" value="NZ_LFXJ01000005.1"/>
</dbReference>
<reference evidence="3" key="1">
    <citation type="submission" date="2015-07" db="EMBL/GenBank/DDBJ databases">
        <authorList>
            <consortium name="Consortium for Microbial Forensics and Genomics (microFORGE)"/>
            <person name="Knight B.M."/>
            <person name="Roberts D.P."/>
            <person name="Lin D."/>
            <person name="Hari K."/>
            <person name="Fletcher J."/>
            <person name="Melcher U."/>
            <person name="Blagden T."/>
            <person name="Winegar R.A."/>
        </authorList>
    </citation>
    <scope>NUCLEOTIDE SEQUENCE [LARGE SCALE GENOMIC DNA]</scope>
    <source>
        <strain evidence="3">DSM 23493</strain>
    </source>
</reference>